<dbReference type="AlphaFoldDB" id="A0A5P1ERU5"/>
<sequence>MGNGSGSKWRTYEEAESGDPGEGSGDGGAGEGELPEVAHHHAGDDLDEIIFLRGIRRLVRERYKGSYIFDSYLISISMAPLDNPALMKFLYAILFRIALIASILIYCYLCCAEINHLAAFGLSSSEEFPTNPRLPPPRPIKFLRRGVPAGRGAPADAGFVGISFMLSA</sequence>
<proteinExistence type="predicted"/>
<accession>A0A5P1ERU5</accession>
<feature type="transmembrane region" description="Helical" evidence="2">
    <location>
        <begin position="89"/>
        <end position="109"/>
    </location>
</feature>
<keyword evidence="2" id="KW-0472">Membrane</keyword>
<organism evidence="3 4">
    <name type="scientific">Asparagus officinalis</name>
    <name type="common">Garden asparagus</name>
    <dbReference type="NCBI Taxonomy" id="4686"/>
    <lineage>
        <taxon>Eukaryota</taxon>
        <taxon>Viridiplantae</taxon>
        <taxon>Streptophyta</taxon>
        <taxon>Embryophyta</taxon>
        <taxon>Tracheophyta</taxon>
        <taxon>Spermatophyta</taxon>
        <taxon>Magnoliopsida</taxon>
        <taxon>Liliopsida</taxon>
        <taxon>Asparagales</taxon>
        <taxon>Asparagaceae</taxon>
        <taxon>Asparagoideae</taxon>
        <taxon>Asparagus</taxon>
    </lineage>
</organism>
<keyword evidence="2" id="KW-0812">Transmembrane</keyword>
<keyword evidence="2" id="KW-1133">Transmembrane helix</keyword>
<dbReference type="Proteomes" id="UP000243459">
    <property type="component" value="Chromosome 5"/>
</dbReference>
<dbReference type="Gramene" id="ONK67857">
    <property type="protein sequence ID" value="ONK67857"/>
    <property type="gene ID" value="A4U43_C05F4530"/>
</dbReference>
<evidence type="ECO:0000256" key="2">
    <source>
        <dbReference type="SAM" id="Phobius"/>
    </source>
</evidence>
<reference evidence="4" key="1">
    <citation type="journal article" date="2017" name="Nat. Commun.">
        <title>The asparagus genome sheds light on the origin and evolution of a young Y chromosome.</title>
        <authorList>
            <person name="Harkess A."/>
            <person name="Zhou J."/>
            <person name="Xu C."/>
            <person name="Bowers J.E."/>
            <person name="Van der Hulst R."/>
            <person name="Ayyampalayam S."/>
            <person name="Mercati F."/>
            <person name="Riccardi P."/>
            <person name="McKain M.R."/>
            <person name="Kakrana A."/>
            <person name="Tang H."/>
            <person name="Ray J."/>
            <person name="Groenendijk J."/>
            <person name="Arikit S."/>
            <person name="Mathioni S.M."/>
            <person name="Nakano M."/>
            <person name="Shan H."/>
            <person name="Telgmann-Rauber A."/>
            <person name="Kanno A."/>
            <person name="Yue Z."/>
            <person name="Chen H."/>
            <person name="Li W."/>
            <person name="Chen Y."/>
            <person name="Xu X."/>
            <person name="Zhang Y."/>
            <person name="Luo S."/>
            <person name="Chen H."/>
            <person name="Gao J."/>
            <person name="Mao Z."/>
            <person name="Pires J.C."/>
            <person name="Luo M."/>
            <person name="Kudrna D."/>
            <person name="Wing R.A."/>
            <person name="Meyers B.C."/>
            <person name="Yi K."/>
            <person name="Kong H."/>
            <person name="Lavrijsen P."/>
            <person name="Sunseri F."/>
            <person name="Falavigna A."/>
            <person name="Ye Y."/>
            <person name="Leebens-Mack J.H."/>
            <person name="Chen G."/>
        </authorList>
    </citation>
    <scope>NUCLEOTIDE SEQUENCE [LARGE SCALE GENOMIC DNA]</scope>
    <source>
        <strain evidence="4">cv. DH0086</strain>
    </source>
</reference>
<evidence type="ECO:0000313" key="3">
    <source>
        <dbReference type="EMBL" id="ONK67857.1"/>
    </source>
</evidence>
<gene>
    <name evidence="3" type="ORF">A4U43_C05F4530</name>
</gene>
<feature type="region of interest" description="Disordered" evidence="1">
    <location>
        <begin position="1"/>
        <end position="35"/>
    </location>
</feature>
<evidence type="ECO:0000256" key="1">
    <source>
        <dbReference type="SAM" id="MobiDB-lite"/>
    </source>
</evidence>
<dbReference type="EMBL" id="CM007385">
    <property type="protein sequence ID" value="ONK67857.1"/>
    <property type="molecule type" value="Genomic_DNA"/>
</dbReference>
<protein>
    <submittedName>
        <fullName evidence="3">Uncharacterized protein</fullName>
    </submittedName>
</protein>
<name>A0A5P1ERU5_ASPOF</name>
<evidence type="ECO:0000313" key="4">
    <source>
        <dbReference type="Proteomes" id="UP000243459"/>
    </source>
</evidence>
<keyword evidence="4" id="KW-1185">Reference proteome</keyword>
<feature type="compositionally biased region" description="Gly residues" evidence="1">
    <location>
        <begin position="20"/>
        <end position="31"/>
    </location>
</feature>